<keyword evidence="2" id="KW-1185">Reference proteome</keyword>
<protein>
    <recommendedName>
        <fullName evidence="3">PglZ domain-containing protein</fullName>
    </recommendedName>
</protein>
<dbReference type="Proteomes" id="UP000192418">
    <property type="component" value="Unassembled WGS sequence"/>
</dbReference>
<dbReference type="InterPro" id="IPR017850">
    <property type="entry name" value="Alkaline_phosphatase_core_sf"/>
</dbReference>
<reference evidence="1 2" key="1">
    <citation type="submission" date="2017-04" db="EMBL/GenBank/DDBJ databases">
        <authorList>
            <person name="Afonso C.L."/>
            <person name="Miller P.J."/>
            <person name="Scott M.A."/>
            <person name="Spackman E."/>
            <person name="Goraichik I."/>
            <person name="Dimitrov K.M."/>
            <person name="Suarez D.L."/>
            <person name="Swayne D.E."/>
        </authorList>
    </citation>
    <scope>NUCLEOTIDE SEQUENCE [LARGE SCALE GENOMIC DNA]</scope>
    <source>
        <strain evidence="1 2">DSM 3385</strain>
    </source>
</reference>
<evidence type="ECO:0000313" key="1">
    <source>
        <dbReference type="EMBL" id="SMC55269.1"/>
    </source>
</evidence>
<dbReference type="AlphaFoldDB" id="A0A1W2A3E5"/>
<gene>
    <name evidence="1" type="ORF">SAMN02746065_10477</name>
</gene>
<organism evidence="1 2">
    <name type="scientific">Desulfocicer vacuolatum DSM 3385</name>
    <dbReference type="NCBI Taxonomy" id="1121400"/>
    <lineage>
        <taxon>Bacteria</taxon>
        <taxon>Pseudomonadati</taxon>
        <taxon>Thermodesulfobacteriota</taxon>
        <taxon>Desulfobacteria</taxon>
        <taxon>Desulfobacterales</taxon>
        <taxon>Desulfobacteraceae</taxon>
        <taxon>Desulfocicer</taxon>
    </lineage>
</organism>
<dbReference type="STRING" id="1121400.SAMN02746065_10477"/>
<dbReference type="SUPFAM" id="SSF53649">
    <property type="entry name" value="Alkaline phosphatase-like"/>
    <property type="match status" value="1"/>
</dbReference>
<dbReference type="OrthoDB" id="5415466at2"/>
<proteinExistence type="predicted"/>
<evidence type="ECO:0000313" key="2">
    <source>
        <dbReference type="Proteomes" id="UP000192418"/>
    </source>
</evidence>
<dbReference type="EMBL" id="FWXY01000004">
    <property type="protein sequence ID" value="SMC55269.1"/>
    <property type="molecule type" value="Genomic_DNA"/>
</dbReference>
<name>A0A1W2A3E5_9BACT</name>
<accession>A0A1W2A3E5</accession>
<dbReference type="RefSeq" id="WP_084067307.1">
    <property type="nucleotide sequence ID" value="NZ_FWXY01000004.1"/>
</dbReference>
<sequence length="332" mass="37292">MTSSLEFVRKIQNESSKDAWHSILSYAWNFCSQPVSRTNPASEIIKRDRAVGNIDHYLATAGWDLWSTYEQSVPQTSNALINWWNDHDTGRGVLILDAFSLREVPWLLQQAKERGFTIHKAGPVCAELPADTTPFAKALGFNQRSSLANNGGGSAHHLPGAVTESTDMEWSACADLIGSEPDWVFWHHFPDHRLHHHDAAGKGISSLVDEIKFHFTGDSFWSLIHRLTQGRRVIITSDHGYAASGLFPDANKQQSDYLKKQFKSGRWHNNEMDTGSWWVPPIDLEIESRHGAYGYVNGRRKWKSAGGYPTLTHGGLTVLEIAVPYIEISRSN</sequence>
<evidence type="ECO:0008006" key="3">
    <source>
        <dbReference type="Google" id="ProtNLM"/>
    </source>
</evidence>